<feature type="domain" description="Methyltransferase small" evidence="5">
    <location>
        <begin position="152"/>
        <end position="238"/>
    </location>
</feature>
<dbReference type="CDD" id="cd02440">
    <property type="entry name" value="AdoMet_MTases"/>
    <property type="match status" value="1"/>
</dbReference>
<evidence type="ECO:0000256" key="4">
    <source>
        <dbReference type="SAM" id="MobiDB-lite"/>
    </source>
</evidence>
<dbReference type="InterPro" id="IPR004556">
    <property type="entry name" value="HemK-like"/>
</dbReference>
<protein>
    <submittedName>
        <fullName evidence="6">50S ribosomal protein L3 N(5)-glutamine methyltransferase</fullName>
    </submittedName>
</protein>
<dbReference type="NCBIfam" id="TIGR00536">
    <property type="entry name" value="hemK_fam"/>
    <property type="match status" value="1"/>
</dbReference>
<dbReference type="GO" id="GO:0008168">
    <property type="term" value="F:methyltransferase activity"/>
    <property type="evidence" value="ECO:0007669"/>
    <property type="project" value="UniProtKB-KW"/>
</dbReference>
<dbReference type="PANTHER" id="PTHR47806">
    <property type="entry name" value="50S RIBOSOMAL PROTEIN L3 GLUTAMINE METHYLTRANSFERASE"/>
    <property type="match status" value="1"/>
</dbReference>
<dbReference type="NCBIfam" id="TIGR03533">
    <property type="entry name" value="L3_gln_methyl"/>
    <property type="match status" value="1"/>
</dbReference>
<keyword evidence="7" id="KW-1185">Reference proteome</keyword>
<keyword evidence="6" id="KW-0689">Ribosomal protein</keyword>
<dbReference type="InterPro" id="IPR029063">
    <property type="entry name" value="SAM-dependent_MTases_sf"/>
</dbReference>
<gene>
    <name evidence="6" type="ORF">CKO13_03635</name>
</gene>
<dbReference type="Pfam" id="PF05175">
    <property type="entry name" value="MTS"/>
    <property type="match status" value="1"/>
</dbReference>
<dbReference type="Gene3D" id="3.40.50.150">
    <property type="entry name" value="Vaccinia Virus protein VP39"/>
    <property type="match status" value="1"/>
</dbReference>
<keyword evidence="6" id="KW-0687">Ribonucleoprotein</keyword>
<comment type="caution">
    <text evidence="6">The sequence shown here is derived from an EMBL/GenBank/DDBJ whole genome shotgun (WGS) entry which is preliminary data.</text>
</comment>
<dbReference type="NCBIfam" id="TIGR03534">
    <property type="entry name" value="RF_mod_PrmC"/>
    <property type="match status" value="1"/>
</dbReference>
<evidence type="ECO:0000313" key="6">
    <source>
        <dbReference type="EMBL" id="MBK1726128.1"/>
    </source>
</evidence>
<evidence type="ECO:0000256" key="2">
    <source>
        <dbReference type="ARBA" id="ARBA00022679"/>
    </source>
</evidence>
<evidence type="ECO:0000313" key="7">
    <source>
        <dbReference type="Proteomes" id="UP000738126"/>
    </source>
</evidence>
<keyword evidence="2" id="KW-0808">Transferase</keyword>
<dbReference type="InterPro" id="IPR007848">
    <property type="entry name" value="Small_mtfrase_dom"/>
</dbReference>
<sequence length="324" mass="35130">MREASRRPKRYHLNGLCPAEGGSTLEPTDRAPEGLETLRDLVRYAASRFNEAGLVFGHGTDNAVDEAAALALHTLHLPAELPDLYWGARLTRGEREAFMAVVHRRIEERLPLPYLTHETHFAGLPIYVDRRVLVPRSPLAEWIERGFAPWLDPDQVSDVLELGTGSGCIAIACAYAFPGARVDATDTDPEALEVAAYNVERHGLEDRVALVQADVFDGLPERGYQLIVSNPPYVDAAAMAELPPEYRHEPRSALAAGEDGLAVVRRILRGAPRYLAPGGLLAVEHGAAQGEAVRGLLAAAGLEGVGTRTDLAGLERITHGRRPA</sequence>
<dbReference type="GO" id="GO:0005840">
    <property type="term" value="C:ribosome"/>
    <property type="evidence" value="ECO:0007669"/>
    <property type="project" value="UniProtKB-KW"/>
</dbReference>
<evidence type="ECO:0000259" key="5">
    <source>
        <dbReference type="Pfam" id="PF05175"/>
    </source>
</evidence>
<dbReference type="GO" id="GO:0032259">
    <property type="term" value="P:methylation"/>
    <property type="evidence" value="ECO:0007669"/>
    <property type="project" value="UniProtKB-KW"/>
</dbReference>
<dbReference type="SUPFAM" id="SSF53335">
    <property type="entry name" value="S-adenosyl-L-methionine-dependent methyltransferases"/>
    <property type="match status" value="1"/>
</dbReference>
<dbReference type="Proteomes" id="UP000738126">
    <property type="component" value="Unassembled WGS sequence"/>
</dbReference>
<dbReference type="InterPro" id="IPR017127">
    <property type="entry name" value="Ribosome_uL3_MTase"/>
</dbReference>
<dbReference type="InterPro" id="IPR002052">
    <property type="entry name" value="DNA_methylase_N6_adenine_CS"/>
</dbReference>
<reference evidence="6 7" key="1">
    <citation type="journal article" date="2020" name="Microorganisms">
        <title>Osmotic Adaptation and Compatible Solute Biosynthesis of Phototrophic Bacteria as Revealed from Genome Analyses.</title>
        <authorList>
            <person name="Imhoff J.F."/>
            <person name="Rahn T."/>
            <person name="Kunzel S."/>
            <person name="Keller A."/>
            <person name="Neulinger S.C."/>
        </authorList>
    </citation>
    <scope>NUCLEOTIDE SEQUENCE [LARGE SCALE GENOMIC DNA]</scope>
    <source>
        <strain evidence="6 7">DSM 15116</strain>
    </source>
</reference>
<dbReference type="PIRSF" id="PIRSF037167">
    <property type="entry name" value="Mtase_YfcB_prd"/>
    <property type="match status" value="1"/>
</dbReference>
<dbReference type="PANTHER" id="PTHR47806:SF1">
    <property type="entry name" value="RIBOSOMAL PROTEIN UL3 GLUTAMINE METHYLTRANSFERASE"/>
    <property type="match status" value="1"/>
</dbReference>
<dbReference type="InterPro" id="IPR019874">
    <property type="entry name" value="RF_methyltr_PrmC"/>
</dbReference>
<dbReference type="PROSITE" id="PS00092">
    <property type="entry name" value="N6_MTASE"/>
    <property type="match status" value="1"/>
</dbReference>
<organism evidence="6 7">
    <name type="scientific">Halorhodospira neutriphila</name>
    <dbReference type="NCBI Taxonomy" id="168379"/>
    <lineage>
        <taxon>Bacteria</taxon>
        <taxon>Pseudomonadati</taxon>
        <taxon>Pseudomonadota</taxon>
        <taxon>Gammaproteobacteria</taxon>
        <taxon>Chromatiales</taxon>
        <taxon>Ectothiorhodospiraceae</taxon>
        <taxon>Halorhodospira</taxon>
    </lineage>
</organism>
<dbReference type="Gene3D" id="1.10.8.10">
    <property type="entry name" value="DNA helicase RuvA subunit, C-terminal domain"/>
    <property type="match status" value="1"/>
</dbReference>
<proteinExistence type="predicted"/>
<evidence type="ECO:0000256" key="3">
    <source>
        <dbReference type="ARBA" id="ARBA00022691"/>
    </source>
</evidence>
<accession>A0ABS1E3P7</accession>
<keyword evidence="1 6" id="KW-0489">Methyltransferase</keyword>
<evidence type="ECO:0000256" key="1">
    <source>
        <dbReference type="ARBA" id="ARBA00022603"/>
    </source>
</evidence>
<dbReference type="EMBL" id="NRSH01000025">
    <property type="protein sequence ID" value="MBK1726128.1"/>
    <property type="molecule type" value="Genomic_DNA"/>
</dbReference>
<keyword evidence="3" id="KW-0949">S-adenosyl-L-methionine</keyword>
<name>A0ABS1E3P7_9GAMM</name>
<feature type="region of interest" description="Disordered" evidence="4">
    <location>
        <begin position="1"/>
        <end position="30"/>
    </location>
</feature>